<feature type="domain" description="Glycosyl hydrolase family 92" evidence="5">
    <location>
        <begin position="229"/>
        <end position="719"/>
    </location>
</feature>
<dbReference type="InterPro" id="IPR014718">
    <property type="entry name" value="GH-type_carb-bd"/>
</dbReference>
<comment type="subunit">
    <text evidence="2">Monomer.</text>
</comment>
<evidence type="ECO:0000256" key="3">
    <source>
        <dbReference type="ARBA" id="ARBA00022837"/>
    </source>
</evidence>
<comment type="cofactor">
    <cofactor evidence="1">
        <name>Ca(2+)</name>
        <dbReference type="ChEBI" id="CHEBI:29108"/>
    </cofactor>
</comment>
<evidence type="ECO:0000259" key="6">
    <source>
        <dbReference type="Pfam" id="PF17678"/>
    </source>
</evidence>
<dbReference type="InterPro" id="IPR008928">
    <property type="entry name" value="6-hairpin_glycosidase_sf"/>
</dbReference>
<dbReference type="EMBL" id="CP107006">
    <property type="protein sequence ID" value="UYQ91275.1"/>
    <property type="molecule type" value="Genomic_DNA"/>
</dbReference>
<dbReference type="InterPro" id="IPR012939">
    <property type="entry name" value="Glyco_hydro_92"/>
</dbReference>
<keyword evidence="4" id="KW-0732">Signal</keyword>
<dbReference type="PANTHER" id="PTHR12143:SF43">
    <property type="entry name" value="PUTATIVE-RELATED"/>
    <property type="match status" value="1"/>
</dbReference>
<dbReference type="Gene3D" id="1.20.1050.60">
    <property type="entry name" value="alpha-1,2-mannosidase"/>
    <property type="match status" value="1"/>
</dbReference>
<gene>
    <name evidence="7" type="ORF">MKQ68_14375</name>
</gene>
<keyword evidence="7" id="KW-0326">Glycosidase</keyword>
<evidence type="ECO:0000259" key="5">
    <source>
        <dbReference type="Pfam" id="PF07971"/>
    </source>
</evidence>
<proteinExistence type="predicted"/>
<keyword evidence="7" id="KW-0378">Hydrolase</keyword>
<organism evidence="7 8">
    <name type="scientific">Chitinophaga horti</name>
    <dbReference type="NCBI Taxonomy" id="2920382"/>
    <lineage>
        <taxon>Bacteria</taxon>
        <taxon>Pseudomonadati</taxon>
        <taxon>Bacteroidota</taxon>
        <taxon>Chitinophagia</taxon>
        <taxon>Chitinophagales</taxon>
        <taxon>Chitinophagaceae</taxon>
        <taxon>Chitinophaga</taxon>
    </lineage>
</organism>
<dbReference type="GO" id="GO:0016798">
    <property type="term" value="F:hydrolase activity, acting on glycosyl bonds"/>
    <property type="evidence" value="ECO:0007669"/>
    <property type="project" value="UniProtKB-KW"/>
</dbReference>
<dbReference type="Proteomes" id="UP001162741">
    <property type="component" value="Chromosome"/>
</dbReference>
<feature type="signal peptide" evidence="4">
    <location>
        <begin position="1"/>
        <end position="24"/>
    </location>
</feature>
<dbReference type="SUPFAM" id="SSF48208">
    <property type="entry name" value="Six-hairpin glycosidases"/>
    <property type="match status" value="1"/>
</dbReference>
<evidence type="ECO:0000313" key="7">
    <source>
        <dbReference type="EMBL" id="UYQ91275.1"/>
    </source>
</evidence>
<reference evidence="7" key="1">
    <citation type="submission" date="2022-10" db="EMBL/GenBank/DDBJ databases">
        <title>Chitinophaga sp. nov., isolated from soil.</title>
        <authorList>
            <person name="Jeon C.O."/>
        </authorList>
    </citation>
    <scope>NUCLEOTIDE SEQUENCE</scope>
    <source>
        <strain evidence="7">R8</strain>
    </source>
</reference>
<accession>A0ABY6IV80</accession>
<dbReference type="NCBIfam" id="TIGR01180">
    <property type="entry name" value="aman2_put"/>
    <property type="match status" value="1"/>
</dbReference>
<sequence>MIRNSIKWMGFAALLCGPVTVSFAQQQPNFLSYVDTRIGNVGQLLEPTRPTVQLPNQVMRMYPIRANYIDDQISSFPLLVVSHRQGEAFSLKPVVGEVSPESFRKRMTYDHDLEVLKPWQYETFLVDDDITVGFTPGEKSGIYQVKFPKGKPHYLLLDDYNGGKNSWSLNGSELNGHTIFHGDVNIYVYGVFNAKPASQEALNKNRLAVKFDADVVELRYAVSFISAEQAKQNYQQELGNGITPAALAKRGEAAWAKVINQVQVKGGTEAQKRSFYSALYRCYERMVNITENGRYYSGYDKQVHTSDRPFYVDDWSWDTYLAHHPLRTILHPAQEEDMLNSYVLMYEQSGWVPTFPLVYGDHACMNGFHPTITFLDAHRKGLKRFNLEKAYEGSLKNADEATMAPWKNGPKGPLDDFYHKNGYFPALAKGEEETDKIIHSWEKRQAVAVTLGGAYDDWAVGQLATTLGKKADADRFAKRALNYKNLYNPKYKMFIPKDSKGNWVEIDPKWDGGMGARDYYDENNGYTFQWQVQHDIPGLRDLMGGAAAMEANLDQLFREGLGRSKYEFWSKLPDATGNVGQFSMGNEPSFHIPYLYNYTGSAWKTQKRIRFLLDVWYKDNIFGIPGDEDGGGMTAFVVFSSLGFYPVTPGEPVYTIGSPLFEESAIKLENGKTFKVIAKNSSVVNKYIQRARFNGKVLDKPFFTHDQLMNGGVLELEMGAKPNKDWGK</sequence>
<dbReference type="InterPro" id="IPR041371">
    <property type="entry name" value="GH92_N"/>
</dbReference>
<dbReference type="PANTHER" id="PTHR12143">
    <property type="entry name" value="PEPTIDE N-GLYCANASE PNGASE -RELATED"/>
    <property type="match status" value="1"/>
</dbReference>
<keyword evidence="3" id="KW-0106">Calcium</keyword>
<feature type="chain" id="PRO_5047509173" evidence="4">
    <location>
        <begin position="25"/>
        <end position="728"/>
    </location>
</feature>
<dbReference type="Gene3D" id="1.20.1610.10">
    <property type="entry name" value="alpha-1,2-mannosidases domains"/>
    <property type="match status" value="1"/>
</dbReference>
<dbReference type="InterPro" id="IPR005887">
    <property type="entry name" value="GH92_a_mannosidase_put"/>
</dbReference>
<protein>
    <submittedName>
        <fullName evidence="7">GH92 family glycosyl hydrolase</fullName>
        <ecNumber evidence="7">3.2.1.-</ecNumber>
    </submittedName>
</protein>
<dbReference type="RefSeq" id="WP_264279734.1">
    <property type="nucleotide sequence ID" value="NZ_CP107006.1"/>
</dbReference>
<name>A0ABY6IV80_9BACT</name>
<feature type="domain" description="Glycosyl hydrolase family 92 N-terminal" evidence="6">
    <location>
        <begin position="33"/>
        <end position="223"/>
    </location>
</feature>
<dbReference type="Pfam" id="PF07971">
    <property type="entry name" value="Glyco_hydro_92"/>
    <property type="match status" value="1"/>
</dbReference>
<dbReference type="Pfam" id="PF17678">
    <property type="entry name" value="Glyco_hydro_92N"/>
    <property type="match status" value="1"/>
</dbReference>
<keyword evidence="8" id="KW-1185">Reference proteome</keyword>
<evidence type="ECO:0000313" key="8">
    <source>
        <dbReference type="Proteomes" id="UP001162741"/>
    </source>
</evidence>
<dbReference type="EC" id="3.2.1.-" evidence="7"/>
<evidence type="ECO:0000256" key="2">
    <source>
        <dbReference type="ARBA" id="ARBA00011245"/>
    </source>
</evidence>
<evidence type="ECO:0000256" key="1">
    <source>
        <dbReference type="ARBA" id="ARBA00001913"/>
    </source>
</evidence>
<dbReference type="Gene3D" id="3.30.2080.10">
    <property type="entry name" value="GH92 mannosidase domain"/>
    <property type="match status" value="1"/>
</dbReference>
<evidence type="ECO:0000256" key="4">
    <source>
        <dbReference type="SAM" id="SignalP"/>
    </source>
</evidence>
<dbReference type="Gene3D" id="2.70.98.10">
    <property type="match status" value="1"/>
</dbReference>
<dbReference type="InterPro" id="IPR050883">
    <property type="entry name" value="PNGase"/>
</dbReference>